<evidence type="ECO:0000313" key="2">
    <source>
        <dbReference type="Proteomes" id="UP000193335"/>
    </source>
</evidence>
<gene>
    <name evidence="1" type="ORF">BSZ19_02810</name>
</gene>
<comment type="caution">
    <text evidence="1">The sequence shown here is derived from an EMBL/GenBank/DDBJ whole genome shotgun (WGS) entry which is preliminary data.</text>
</comment>
<reference evidence="1 2" key="1">
    <citation type="submission" date="2017-03" db="EMBL/GenBank/DDBJ databases">
        <title>Whole genome sequences of fourteen strains of Bradyrhizobium canariense and one strain of Bradyrhizobium japonicum isolated from Lupinus (Papilionoideae: Genisteae) species in Algeria.</title>
        <authorList>
            <person name="Crovadore J."/>
            <person name="Chekireb D."/>
            <person name="Brachmann A."/>
            <person name="Chablais R."/>
            <person name="Cochard B."/>
            <person name="Lefort F."/>
        </authorList>
    </citation>
    <scope>NUCLEOTIDE SEQUENCE [LARGE SCALE GENOMIC DNA]</scope>
    <source>
        <strain evidence="1 2">UBMA197</strain>
    </source>
</reference>
<name>A0A1Y2JYD7_BRAJP</name>
<accession>A0A1Y2JYD7</accession>
<organism evidence="1 2">
    <name type="scientific">Bradyrhizobium japonicum</name>
    <dbReference type="NCBI Taxonomy" id="375"/>
    <lineage>
        <taxon>Bacteria</taxon>
        <taxon>Pseudomonadati</taxon>
        <taxon>Pseudomonadota</taxon>
        <taxon>Alphaproteobacteria</taxon>
        <taxon>Hyphomicrobiales</taxon>
        <taxon>Nitrobacteraceae</taxon>
        <taxon>Bradyrhizobium</taxon>
    </lineage>
</organism>
<dbReference type="AlphaFoldDB" id="A0A1Y2JYD7"/>
<evidence type="ECO:0000313" key="1">
    <source>
        <dbReference type="EMBL" id="OSJ36726.1"/>
    </source>
</evidence>
<dbReference type="EMBL" id="NAFL01000178">
    <property type="protein sequence ID" value="OSJ36726.1"/>
    <property type="molecule type" value="Genomic_DNA"/>
</dbReference>
<proteinExistence type="predicted"/>
<dbReference type="Proteomes" id="UP000193335">
    <property type="component" value="Unassembled WGS sequence"/>
</dbReference>
<protein>
    <submittedName>
        <fullName evidence="1">Uncharacterized protein</fullName>
    </submittedName>
</protein>
<sequence length="96" mass="10620">MSFCKTEKSVLPSAAGLTTSPFMMAELALNHPNPPFFRICRSVSDLLRVVQENADFESVEQKIAIIAIAFFVATSCNRPMILRLSNQELPVLATYA</sequence>